<reference evidence="2" key="1">
    <citation type="submission" date="2009-11" db="EMBL/GenBank/DDBJ databases">
        <authorList>
            <consortium name="The Broad Institute Genome Sequencing Platform"/>
            <person name="Ward D."/>
            <person name="Feldgarden M."/>
            <person name="Earl A."/>
            <person name="Young S.K."/>
            <person name="Zeng Q."/>
            <person name="Koehrsen M."/>
            <person name="Alvarado L."/>
            <person name="Berlin A."/>
            <person name="Bochicchio J."/>
            <person name="Borenstein D."/>
            <person name="Chapman S.B."/>
            <person name="Chen Z."/>
            <person name="Engels R."/>
            <person name="Freedman E."/>
            <person name="Gellesch M."/>
            <person name="Goldberg J."/>
            <person name="Griggs A."/>
            <person name="Gujja S."/>
            <person name="Heilman E."/>
            <person name="Heiman D."/>
            <person name="Hepburn T."/>
            <person name="Howarth C."/>
            <person name="Jen D."/>
            <person name="Larson L."/>
            <person name="Lewis B."/>
            <person name="Mehta T."/>
            <person name="Park D."/>
            <person name="Pearson M."/>
            <person name="Roberts A."/>
            <person name="Saif S."/>
            <person name="Shea T."/>
            <person name="Shenoy N."/>
            <person name="Sisk P."/>
            <person name="Stolte C."/>
            <person name="Sykes S."/>
            <person name="Thomson T."/>
            <person name="Walk T."/>
            <person name="White J."/>
            <person name="Yandava C."/>
            <person name="Izard J."/>
            <person name="Baranova O.V."/>
            <person name="Blanton J.M."/>
            <person name="Tanner A.C."/>
            <person name="Dewhirst F.E."/>
            <person name="Haas B."/>
            <person name="Nusbaum C."/>
            <person name="Birren B."/>
        </authorList>
    </citation>
    <scope>NUCLEOTIDE SEQUENCE [LARGE SCALE GENOMIC DNA]</scope>
    <source>
        <strain evidence="2">1-1 BBBD Race 1</strain>
    </source>
</reference>
<dbReference type="Proteomes" id="UP000005240">
    <property type="component" value="Unassembled WGS sequence"/>
</dbReference>
<evidence type="ECO:0000313" key="3">
    <source>
        <dbReference type="EnsemblFungi" id="PTTG_00138-t43_1-p1"/>
    </source>
</evidence>
<dbReference type="EMBL" id="ADAS02000013">
    <property type="protein sequence ID" value="OAV97403.1"/>
    <property type="molecule type" value="Genomic_DNA"/>
</dbReference>
<organism evidence="2">
    <name type="scientific">Puccinia triticina (isolate 1-1 / race 1 (BBBD))</name>
    <name type="common">Brown leaf rust fungus</name>
    <dbReference type="NCBI Taxonomy" id="630390"/>
    <lineage>
        <taxon>Eukaryota</taxon>
        <taxon>Fungi</taxon>
        <taxon>Dikarya</taxon>
        <taxon>Basidiomycota</taxon>
        <taxon>Pucciniomycotina</taxon>
        <taxon>Pucciniomycetes</taxon>
        <taxon>Pucciniales</taxon>
        <taxon>Pucciniaceae</taxon>
        <taxon>Puccinia</taxon>
    </lineage>
</organism>
<protein>
    <recommendedName>
        <fullName evidence="5">Secreted protein</fullName>
    </recommendedName>
</protein>
<evidence type="ECO:0008006" key="5">
    <source>
        <dbReference type="Google" id="ProtNLM"/>
    </source>
</evidence>
<dbReference type="STRING" id="630390.A0A180GZG0"/>
<proteinExistence type="predicted"/>
<keyword evidence="1" id="KW-0732">Signal</keyword>
<reference evidence="3" key="4">
    <citation type="submission" date="2025-05" db="UniProtKB">
        <authorList>
            <consortium name="EnsemblFungi"/>
        </authorList>
    </citation>
    <scope>IDENTIFICATION</scope>
    <source>
        <strain evidence="3">isolate 1-1 / race 1 (BBBD)</strain>
    </source>
</reference>
<dbReference type="VEuPathDB" id="FungiDB:PTTG_00138"/>
<accession>A0A180GZG0</accession>
<evidence type="ECO:0000313" key="2">
    <source>
        <dbReference type="EMBL" id="OAV97403.1"/>
    </source>
</evidence>
<reference evidence="2" key="2">
    <citation type="submission" date="2016-05" db="EMBL/GenBank/DDBJ databases">
        <title>Comparative analysis highlights variable genome content of wheat rusts and divergence of the mating loci.</title>
        <authorList>
            <person name="Cuomo C.A."/>
            <person name="Bakkeren G."/>
            <person name="Szabo L."/>
            <person name="Khalil H."/>
            <person name="Joly D."/>
            <person name="Goldberg J."/>
            <person name="Young S."/>
            <person name="Zeng Q."/>
            <person name="Fellers J."/>
        </authorList>
    </citation>
    <scope>NUCLEOTIDE SEQUENCE [LARGE SCALE GENOMIC DNA]</scope>
    <source>
        <strain evidence="2">1-1 BBBD Race 1</strain>
    </source>
</reference>
<sequence length="232" mass="24294">MHHSFFTTALLLASNVFAQDAPTNTTATNAQVNPQATAAGGAPPVPNAIAVTCTNSHLPFSQRELAQMALMDANADRTKIPDPKTLSANQTAAICKNDQTTAVCVLNTCDIVANPSPSKPLRHIPIPGLTADPKYPSTACHGCVEYTPNAKGDDGTLGTVITDPVVCDDSYNFNVTETRTPYLCSTKTQMTYSCKKCEGARGCNTCYDVKDIPAGPTAPPATTAPVTPPANP</sequence>
<feature type="signal peptide" evidence="1">
    <location>
        <begin position="1"/>
        <end position="18"/>
    </location>
</feature>
<dbReference type="EnsemblFungi" id="PTTG_00138-t43_1">
    <property type="protein sequence ID" value="PTTG_00138-t43_1-p1"/>
    <property type="gene ID" value="PTTG_00138"/>
</dbReference>
<dbReference type="AlphaFoldDB" id="A0A180GZG0"/>
<dbReference type="OrthoDB" id="2506966at2759"/>
<evidence type="ECO:0000313" key="4">
    <source>
        <dbReference type="Proteomes" id="UP000005240"/>
    </source>
</evidence>
<name>A0A180GZG0_PUCT1</name>
<reference evidence="3 4" key="3">
    <citation type="journal article" date="2017" name="G3 (Bethesda)">
        <title>Comparative analysis highlights variable genome content of wheat rusts and divergence of the mating loci.</title>
        <authorList>
            <person name="Cuomo C.A."/>
            <person name="Bakkeren G."/>
            <person name="Khalil H.B."/>
            <person name="Panwar V."/>
            <person name="Joly D."/>
            <person name="Linning R."/>
            <person name="Sakthikumar S."/>
            <person name="Song X."/>
            <person name="Adiconis X."/>
            <person name="Fan L."/>
            <person name="Goldberg J.M."/>
            <person name="Levin J.Z."/>
            <person name="Young S."/>
            <person name="Zeng Q."/>
            <person name="Anikster Y."/>
            <person name="Bruce M."/>
            <person name="Wang M."/>
            <person name="Yin C."/>
            <person name="McCallum B."/>
            <person name="Szabo L.J."/>
            <person name="Hulbert S."/>
            <person name="Chen X."/>
            <person name="Fellers J.P."/>
        </authorList>
    </citation>
    <scope>NUCLEOTIDE SEQUENCE</scope>
    <source>
        <strain evidence="4">Isolate 1-1 / race 1 (BBBD)</strain>
        <strain evidence="3">isolate 1-1 / race 1 (BBBD)</strain>
    </source>
</reference>
<gene>
    <name evidence="2" type="ORF">PTTG_00138</name>
</gene>
<evidence type="ECO:0000256" key="1">
    <source>
        <dbReference type="SAM" id="SignalP"/>
    </source>
</evidence>
<keyword evidence="4" id="KW-1185">Reference proteome</keyword>
<feature type="chain" id="PRO_5008110492" description="Secreted protein" evidence="1">
    <location>
        <begin position="19"/>
        <end position="232"/>
    </location>
</feature>